<evidence type="ECO:0000256" key="1">
    <source>
        <dbReference type="SAM" id="MobiDB-lite"/>
    </source>
</evidence>
<dbReference type="Proteomes" id="UP000261340">
    <property type="component" value="Unplaced"/>
</dbReference>
<dbReference type="AlphaFoldDB" id="A0A3Q0QWC8"/>
<organism evidence="2 3">
    <name type="scientific">Amphilophus citrinellus</name>
    <name type="common">Midas cichlid</name>
    <name type="synonym">Cichlasoma citrinellum</name>
    <dbReference type="NCBI Taxonomy" id="61819"/>
    <lineage>
        <taxon>Eukaryota</taxon>
        <taxon>Metazoa</taxon>
        <taxon>Chordata</taxon>
        <taxon>Craniata</taxon>
        <taxon>Vertebrata</taxon>
        <taxon>Euteleostomi</taxon>
        <taxon>Actinopterygii</taxon>
        <taxon>Neopterygii</taxon>
        <taxon>Teleostei</taxon>
        <taxon>Neoteleostei</taxon>
        <taxon>Acanthomorphata</taxon>
        <taxon>Ovalentaria</taxon>
        <taxon>Cichlomorphae</taxon>
        <taxon>Cichliformes</taxon>
        <taxon>Cichlidae</taxon>
        <taxon>New World cichlids</taxon>
        <taxon>Cichlasomatinae</taxon>
        <taxon>Heroini</taxon>
        <taxon>Amphilophus</taxon>
    </lineage>
</organism>
<feature type="compositionally biased region" description="Basic and acidic residues" evidence="1">
    <location>
        <begin position="8"/>
        <end position="30"/>
    </location>
</feature>
<name>A0A3Q0QWC8_AMPCI</name>
<reference evidence="2" key="1">
    <citation type="submission" date="2025-08" db="UniProtKB">
        <authorList>
            <consortium name="Ensembl"/>
        </authorList>
    </citation>
    <scope>IDENTIFICATION</scope>
</reference>
<reference evidence="2" key="2">
    <citation type="submission" date="2025-09" db="UniProtKB">
        <authorList>
            <consortium name="Ensembl"/>
        </authorList>
    </citation>
    <scope>IDENTIFICATION</scope>
</reference>
<sequence>MVVPRPSRPPESERRQLDPESHPQRRRQEDAPDQLSVLSACHHVSHDVCSRKTAETYRYTQARGHSNQTPPPYCGGGVCVSQ</sequence>
<accession>A0A3Q0QWC8</accession>
<feature type="region of interest" description="Disordered" evidence="1">
    <location>
        <begin position="1"/>
        <end position="33"/>
    </location>
</feature>
<keyword evidence="3" id="KW-1185">Reference proteome</keyword>
<proteinExistence type="predicted"/>
<evidence type="ECO:0000313" key="3">
    <source>
        <dbReference type="Proteomes" id="UP000261340"/>
    </source>
</evidence>
<protein>
    <submittedName>
        <fullName evidence="2">Uncharacterized protein</fullName>
    </submittedName>
</protein>
<evidence type="ECO:0000313" key="2">
    <source>
        <dbReference type="Ensembl" id="ENSACIP00000001690.1"/>
    </source>
</evidence>
<feature type="region of interest" description="Disordered" evidence="1">
    <location>
        <begin position="62"/>
        <end position="82"/>
    </location>
</feature>
<dbReference type="Ensembl" id="ENSACIT00000001760.1">
    <property type="protein sequence ID" value="ENSACIP00000001690.1"/>
    <property type="gene ID" value="ENSACIG00000001388.1"/>
</dbReference>